<evidence type="ECO:0000313" key="3">
    <source>
        <dbReference type="Proteomes" id="UP001235303"/>
    </source>
</evidence>
<dbReference type="EMBL" id="JAQOSP010000091">
    <property type="protein sequence ID" value="MDJ1170513.1"/>
    <property type="molecule type" value="Genomic_DNA"/>
</dbReference>
<name>A0ABT7AWU1_9CYAN</name>
<dbReference type="InterPro" id="IPR013766">
    <property type="entry name" value="Thioredoxin_domain"/>
</dbReference>
<organism evidence="2 3">
    <name type="scientific">Roseofilum acuticapitatum BLCC-M154</name>
    <dbReference type="NCBI Taxonomy" id="3022444"/>
    <lineage>
        <taxon>Bacteria</taxon>
        <taxon>Bacillati</taxon>
        <taxon>Cyanobacteriota</taxon>
        <taxon>Cyanophyceae</taxon>
        <taxon>Desertifilales</taxon>
        <taxon>Desertifilaceae</taxon>
        <taxon>Roseofilum</taxon>
        <taxon>Roseofilum acuticapitatum</taxon>
    </lineage>
</organism>
<dbReference type="InterPro" id="IPR044241">
    <property type="entry name" value="TxlA/HCF164"/>
</dbReference>
<protein>
    <submittedName>
        <fullName evidence="2">Thioredoxin domain-containing protein</fullName>
    </submittedName>
</protein>
<dbReference type="InterPro" id="IPR017937">
    <property type="entry name" value="Thioredoxin_CS"/>
</dbReference>
<dbReference type="PANTHER" id="PTHR47353">
    <property type="entry name" value="THIOREDOXIN-LIKE PROTEIN HCF164, CHLOROPLASTIC"/>
    <property type="match status" value="1"/>
</dbReference>
<gene>
    <name evidence="2" type="ORF">PMG71_13850</name>
</gene>
<keyword evidence="3" id="KW-1185">Reference proteome</keyword>
<dbReference type="PANTHER" id="PTHR47353:SF1">
    <property type="entry name" value="THIOREDOXIN-LIKE PROTEIN HCF164, CHLOROPLASTIC"/>
    <property type="match status" value="1"/>
</dbReference>
<evidence type="ECO:0000259" key="1">
    <source>
        <dbReference type="PROSITE" id="PS51352"/>
    </source>
</evidence>
<dbReference type="PROSITE" id="PS51257">
    <property type="entry name" value="PROKAR_LIPOPROTEIN"/>
    <property type="match status" value="1"/>
</dbReference>
<dbReference type="PROSITE" id="PS51352">
    <property type="entry name" value="THIOREDOXIN_2"/>
    <property type="match status" value="1"/>
</dbReference>
<dbReference type="Pfam" id="PF00085">
    <property type="entry name" value="Thioredoxin"/>
    <property type="match status" value="1"/>
</dbReference>
<dbReference type="SUPFAM" id="SSF52833">
    <property type="entry name" value="Thioredoxin-like"/>
    <property type="match status" value="1"/>
</dbReference>
<reference evidence="2 3" key="1">
    <citation type="submission" date="2023-01" db="EMBL/GenBank/DDBJ databases">
        <title>Novel diversity within Roseofilum (Cyanobacteria; Desertifilaceae) from marine benthic mats with descriptions of four novel species.</title>
        <authorList>
            <person name="Wang Y."/>
            <person name="Berthold D.E."/>
            <person name="Hu J."/>
            <person name="Lefler F.W."/>
            <person name="Laughinghouse H.D. IV."/>
        </authorList>
    </citation>
    <scope>NUCLEOTIDE SEQUENCE [LARGE SCALE GENOMIC DNA]</scope>
    <source>
        <strain evidence="2 3">BLCC-M154</strain>
    </source>
</reference>
<evidence type="ECO:0000313" key="2">
    <source>
        <dbReference type="EMBL" id="MDJ1170513.1"/>
    </source>
</evidence>
<accession>A0ABT7AWU1</accession>
<dbReference type="RefSeq" id="WP_283754272.1">
    <property type="nucleotide sequence ID" value="NZ_JAQOSP010000091.1"/>
</dbReference>
<sequence>MQLHKITKISLGLLFIGAIACLFLFPKSPPVLSSSLTGLQQLKVSVQAAVSYSLAIENSLPTVIEFYANWCTTCQSMAPAVHKIEQEYDKQINWVMINIDNPEYTDTIEQYQVQAVPQFTFLDAENVWQNNLMGKIPQSILLEQVIALQSDHRE</sequence>
<feature type="domain" description="Thioredoxin" evidence="1">
    <location>
        <begin position="22"/>
        <end position="150"/>
    </location>
</feature>
<dbReference type="PROSITE" id="PS00194">
    <property type="entry name" value="THIOREDOXIN_1"/>
    <property type="match status" value="1"/>
</dbReference>
<comment type="caution">
    <text evidence="2">The sequence shown here is derived from an EMBL/GenBank/DDBJ whole genome shotgun (WGS) entry which is preliminary data.</text>
</comment>
<dbReference type="InterPro" id="IPR036249">
    <property type="entry name" value="Thioredoxin-like_sf"/>
</dbReference>
<proteinExistence type="predicted"/>
<dbReference type="Proteomes" id="UP001235303">
    <property type="component" value="Unassembled WGS sequence"/>
</dbReference>
<dbReference type="Gene3D" id="3.40.30.10">
    <property type="entry name" value="Glutaredoxin"/>
    <property type="match status" value="1"/>
</dbReference>